<comment type="similarity">
    <text evidence="1">Belongs to the PPR family. PCMP-H subfamily.</text>
</comment>
<dbReference type="PROSITE" id="PS51375">
    <property type="entry name" value="PPR"/>
    <property type="match status" value="5"/>
</dbReference>
<dbReference type="AlphaFoldDB" id="A0A1J6JU50"/>
<dbReference type="PANTHER" id="PTHR47926">
    <property type="entry name" value="PENTATRICOPEPTIDE REPEAT-CONTAINING PROTEIN"/>
    <property type="match status" value="1"/>
</dbReference>
<feature type="repeat" description="PPR" evidence="3">
    <location>
        <begin position="99"/>
        <end position="129"/>
    </location>
</feature>
<dbReference type="Proteomes" id="UP000187609">
    <property type="component" value="Unassembled WGS sequence"/>
</dbReference>
<dbReference type="OMA" id="QHGCGMW"/>
<dbReference type="InterPro" id="IPR046849">
    <property type="entry name" value="E2_motif"/>
</dbReference>
<dbReference type="GeneID" id="109219151"/>
<comment type="caution">
    <text evidence="5">The sequence shown here is derived from an EMBL/GenBank/DDBJ whole genome shotgun (WGS) entry which is preliminary data.</text>
</comment>
<dbReference type="Pfam" id="PF01535">
    <property type="entry name" value="PPR"/>
    <property type="match status" value="3"/>
</dbReference>
<accession>A0A1J6JU50</accession>
<dbReference type="Pfam" id="PF20431">
    <property type="entry name" value="E_motif"/>
    <property type="match status" value="1"/>
</dbReference>
<dbReference type="InterPro" id="IPR032867">
    <property type="entry name" value="DYW_dom"/>
</dbReference>
<feature type="repeat" description="PPR" evidence="3">
    <location>
        <begin position="293"/>
        <end position="327"/>
    </location>
</feature>
<dbReference type="GO" id="GO:0009451">
    <property type="term" value="P:RNA modification"/>
    <property type="evidence" value="ECO:0007669"/>
    <property type="project" value="InterPro"/>
</dbReference>
<feature type="domain" description="DYW" evidence="4">
    <location>
        <begin position="609"/>
        <end position="701"/>
    </location>
</feature>
<dbReference type="OrthoDB" id="185373at2759"/>
<dbReference type="KEGG" id="nau:109219151"/>
<sequence>MPNHVLLRVAISQSPKSYTISVPSRSLIGLARFFRVASPTCYSILSEHLKNRRIDEAKELFERIPSPNIYLCTKMIAGYAENLRLNEALKLFDKMPVKDTVMWNLMIKGCVDCGDMEMGLKLFDEMTQRNVISYTTMINGFLKFGKVEEAESLFREMPQRDVAAWNAMIYGYFENGRVEEAVKLFELMPHRDVISWTSVISGLDQHGRSDEALLIFKKMLDFGVEPTSSTFASVVTACANVRNLGLGSEIHAWVVKVGYLYDTYVTASLITLYANCMHADDSSKVFSERLHINVVVWTSLLTGYGLNCKHKEALKVFEDMIRIGLLPNQSSFTSALNSSCEMESIDLGREIHGVAVKLGLNTDAFVGNSLVVLYSKCGNVNDGLIVFKEIPEKNIVSWNSIIVGCAQHGCGNWALTLFAQMVRSSVDMDDITFTGLLAACSHSGMLEKGRRLFQYISQISPVEVTLEHYSCMVDILCRSGKLTEAEDLVKSMPMGPNLSIWLALLSGCKKHSNLELAERAAENVFHLDPNCSAAYVLLSNIYAFSGRWSDVARIRGNMKRRGNIKQPGCSWVNQKGIRHTFLSGDTLHPLSDKIYEKLEWLTEKLKEYGYVPDQRYALHDVEEEQKEVLLSYHSERLAICFALITTVHGSTITVMKNLRICGDCHSAIKLIAKIVEREIILRDSSRFHHFRDGFCSCSDYW</sequence>
<keyword evidence="6" id="KW-1185">Reference proteome</keyword>
<dbReference type="InterPro" id="IPR011990">
    <property type="entry name" value="TPR-like_helical_dom_sf"/>
</dbReference>
<organism evidence="5 6">
    <name type="scientific">Nicotiana attenuata</name>
    <name type="common">Coyote tobacco</name>
    <dbReference type="NCBI Taxonomy" id="49451"/>
    <lineage>
        <taxon>Eukaryota</taxon>
        <taxon>Viridiplantae</taxon>
        <taxon>Streptophyta</taxon>
        <taxon>Embryophyta</taxon>
        <taxon>Tracheophyta</taxon>
        <taxon>Spermatophyta</taxon>
        <taxon>Magnoliopsida</taxon>
        <taxon>eudicotyledons</taxon>
        <taxon>Gunneridae</taxon>
        <taxon>Pentapetalae</taxon>
        <taxon>asterids</taxon>
        <taxon>lamiids</taxon>
        <taxon>Solanales</taxon>
        <taxon>Solanaceae</taxon>
        <taxon>Nicotianoideae</taxon>
        <taxon>Nicotianeae</taxon>
        <taxon>Nicotiana</taxon>
    </lineage>
</organism>
<feature type="repeat" description="PPR" evidence="3">
    <location>
        <begin position="394"/>
        <end position="428"/>
    </location>
</feature>
<dbReference type="Gene3D" id="1.25.40.10">
    <property type="entry name" value="Tetratricopeptide repeat domain"/>
    <property type="match status" value="5"/>
</dbReference>
<dbReference type="GO" id="GO:0003723">
    <property type="term" value="F:RNA binding"/>
    <property type="evidence" value="ECO:0007669"/>
    <property type="project" value="InterPro"/>
</dbReference>
<dbReference type="EMBL" id="MJEQ01004474">
    <property type="protein sequence ID" value="OIT21253.1"/>
    <property type="molecule type" value="Genomic_DNA"/>
</dbReference>
<dbReference type="InterPro" id="IPR046960">
    <property type="entry name" value="PPR_At4g14850-like_plant"/>
</dbReference>
<dbReference type="Pfam" id="PF20430">
    <property type="entry name" value="Eplus_motif"/>
    <property type="match status" value="1"/>
</dbReference>
<dbReference type="FunFam" id="1.25.40.10:FF:000366">
    <property type="entry name" value="Pentatricopeptide (PPR) repeat-containing protein"/>
    <property type="match status" value="1"/>
</dbReference>
<feature type="repeat" description="PPR" evidence="3">
    <location>
        <begin position="130"/>
        <end position="164"/>
    </location>
</feature>
<dbReference type="InterPro" id="IPR002885">
    <property type="entry name" value="PPR_rpt"/>
</dbReference>
<evidence type="ECO:0000313" key="5">
    <source>
        <dbReference type="EMBL" id="OIT21253.1"/>
    </source>
</evidence>
<evidence type="ECO:0000256" key="1">
    <source>
        <dbReference type="ARBA" id="ARBA00006643"/>
    </source>
</evidence>
<dbReference type="SMR" id="A0A1J6JU50"/>
<name>A0A1J6JU50_NICAT</name>
<evidence type="ECO:0000256" key="2">
    <source>
        <dbReference type="ARBA" id="ARBA00022737"/>
    </source>
</evidence>
<dbReference type="FunFam" id="1.25.40.10:FF:000344">
    <property type="entry name" value="Pentatricopeptide repeat-containing protein"/>
    <property type="match status" value="1"/>
</dbReference>
<dbReference type="SUPFAM" id="SSF48452">
    <property type="entry name" value="TPR-like"/>
    <property type="match status" value="1"/>
</dbReference>
<evidence type="ECO:0000256" key="3">
    <source>
        <dbReference type="PROSITE-ProRule" id="PRU00708"/>
    </source>
</evidence>
<keyword evidence="2" id="KW-0677">Repeat</keyword>
<dbReference type="Pfam" id="PF14432">
    <property type="entry name" value="DYW_deaminase"/>
    <property type="match status" value="1"/>
</dbReference>
<dbReference type="NCBIfam" id="TIGR00756">
    <property type="entry name" value="PPR"/>
    <property type="match status" value="7"/>
</dbReference>
<feature type="repeat" description="PPR" evidence="3">
    <location>
        <begin position="192"/>
        <end position="226"/>
    </location>
</feature>
<evidence type="ECO:0000259" key="4">
    <source>
        <dbReference type="Pfam" id="PF14432"/>
    </source>
</evidence>
<gene>
    <name evidence="5" type="primary">PCMP-H49</name>
    <name evidence="5" type="ORF">A4A49_34921</name>
</gene>
<dbReference type="InterPro" id="IPR046848">
    <property type="entry name" value="E_motif"/>
</dbReference>
<protein>
    <submittedName>
        <fullName evidence="5">Pentatricopeptide repeat-containing protein, mitochondrial</fullName>
    </submittedName>
</protein>
<reference evidence="5" key="1">
    <citation type="submission" date="2016-11" db="EMBL/GenBank/DDBJ databases">
        <title>The genome of Nicotiana attenuata.</title>
        <authorList>
            <person name="Xu S."/>
            <person name="Brockmoeller T."/>
            <person name="Gaquerel E."/>
            <person name="Navarro A."/>
            <person name="Kuhl H."/>
            <person name="Gase K."/>
            <person name="Ling Z."/>
            <person name="Zhou W."/>
            <person name="Kreitzer C."/>
            <person name="Stanke M."/>
            <person name="Tang H."/>
            <person name="Lyons E."/>
            <person name="Pandey P."/>
            <person name="Pandey S.P."/>
            <person name="Timmermann B."/>
            <person name="Baldwin I.T."/>
        </authorList>
    </citation>
    <scope>NUCLEOTIDE SEQUENCE [LARGE SCALE GENOMIC DNA]</scope>
    <source>
        <strain evidence="5">UT</strain>
    </source>
</reference>
<evidence type="ECO:0000313" key="6">
    <source>
        <dbReference type="Proteomes" id="UP000187609"/>
    </source>
</evidence>
<dbReference type="Gramene" id="OIT21253">
    <property type="protein sequence ID" value="OIT21253"/>
    <property type="gene ID" value="A4A49_34921"/>
</dbReference>
<dbReference type="GO" id="GO:0008270">
    <property type="term" value="F:zinc ion binding"/>
    <property type="evidence" value="ECO:0007669"/>
    <property type="project" value="InterPro"/>
</dbReference>
<dbReference type="Pfam" id="PF13041">
    <property type="entry name" value="PPR_2"/>
    <property type="match status" value="4"/>
</dbReference>
<dbReference type="PANTHER" id="PTHR47926:SF468">
    <property type="entry name" value="PENTATRICOPEPTIDE REPEAT-CONTAINING PROTEIN"/>
    <property type="match status" value="1"/>
</dbReference>
<proteinExistence type="inferred from homology"/>